<dbReference type="PRINTS" id="PR00195">
    <property type="entry name" value="DYNAMIN"/>
</dbReference>
<feature type="domain" description="Dynamin-type G" evidence="1">
    <location>
        <begin position="1"/>
        <end position="176"/>
    </location>
</feature>
<reference evidence="2" key="1">
    <citation type="submission" date="2020-10" db="EMBL/GenBank/DDBJ databases">
        <authorList>
            <person name="Han B."/>
            <person name="Lu T."/>
            <person name="Zhao Q."/>
            <person name="Huang X."/>
            <person name="Zhao Y."/>
        </authorList>
    </citation>
    <scope>NUCLEOTIDE SEQUENCE</scope>
</reference>
<protein>
    <recommendedName>
        <fullName evidence="1">Dynamin-type G domain-containing protein</fullName>
    </recommendedName>
</protein>
<dbReference type="SMART" id="SM00053">
    <property type="entry name" value="DYNc"/>
    <property type="match status" value="1"/>
</dbReference>
<dbReference type="AlphaFoldDB" id="A0A811MAZ7"/>
<dbReference type="PANTHER" id="PTHR11566">
    <property type="entry name" value="DYNAMIN"/>
    <property type="match status" value="1"/>
</dbReference>
<keyword evidence="3" id="KW-1185">Reference proteome</keyword>
<sequence length="176" mass="19267">MRLQDNPSMDSPKLQLEYSNGRVVTTIESNVVDAINSATVEIAGSGKGISDAPITLIVRKRGVPDLTLIDLLGIMRVPVQGQPVDINDQVAKIIKEYIAPKESIILDVLSATVDFPTCESIHMSQQVDHTRERTLAMVTKVDKAPKGLLEKVTMDDVHTGLGYVCVHNRIGDETYD</sequence>
<dbReference type="InterPro" id="IPR001401">
    <property type="entry name" value="Dynamin_GTPase"/>
</dbReference>
<dbReference type="OrthoDB" id="660793at2759"/>
<dbReference type="InterPro" id="IPR027417">
    <property type="entry name" value="P-loop_NTPase"/>
</dbReference>
<dbReference type="GO" id="GO:0008017">
    <property type="term" value="F:microtubule binding"/>
    <property type="evidence" value="ECO:0007669"/>
    <property type="project" value="TreeGrafter"/>
</dbReference>
<dbReference type="InterPro" id="IPR022812">
    <property type="entry name" value="Dynamin"/>
</dbReference>
<evidence type="ECO:0000259" key="1">
    <source>
        <dbReference type="PROSITE" id="PS51718"/>
    </source>
</evidence>
<dbReference type="GO" id="GO:0005525">
    <property type="term" value="F:GTP binding"/>
    <property type="evidence" value="ECO:0007669"/>
    <property type="project" value="InterPro"/>
</dbReference>
<dbReference type="PANTHER" id="PTHR11566:SF173">
    <property type="entry name" value="DYNAMIN-RELATED PROTEIN 4C"/>
    <property type="match status" value="1"/>
</dbReference>
<comment type="caution">
    <text evidence="2">The sequence shown here is derived from an EMBL/GenBank/DDBJ whole genome shotgun (WGS) entry which is preliminary data.</text>
</comment>
<dbReference type="Proteomes" id="UP000604825">
    <property type="component" value="Unassembled WGS sequence"/>
</dbReference>
<dbReference type="PROSITE" id="PS51718">
    <property type="entry name" value="G_DYNAMIN_2"/>
    <property type="match status" value="1"/>
</dbReference>
<accession>A0A811MAZ7</accession>
<proteinExistence type="predicted"/>
<dbReference type="SUPFAM" id="SSF52540">
    <property type="entry name" value="P-loop containing nucleoside triphosphate hydrolases"/>
    <property type="match status" value="1"/>
</dbReference>
<dbReference type="GO" id="GO:0005874">
    <property type="term" value="C:microtubule"/>
    <property type="evidence" value="ECO:0007669"/>
    <property type="project" value="TreeGrafter"/>
</dbReference>
<dbReference type="GO" id="GO:0005737">
    <property type="term" value="C:cytoplasm"/>
    <property type="evidence" value="ECO:0007669"/>
    <property type="project" value="TreeGrafter"/>
</dbReference>
<evidence type="ECO:0000313" key="3">
    <source>
        <dbReference type="Proteomes" id="UP000604825"/>
    </source>
</evidence>
<dbReference type="EMBL" id="CAJGYO010000001">
    <property type="protein sequence ID" value="CAD6202984.1"/>
    <property type="molecule type" value="Genomic_DNA"/>
</dbReference>
<dbReference type="Gene3D" id="3.40.50.300">
    <property type="entry name" value="P-loop containing nucleotide triphosphate hydrolases"/>
    <property type="match status" value="1"/>
</dbReference>
<gene>
    <name evidence="2" type="ORF">NCGR_LOCUS1221</name>
</gene>
<evidence type="ECO:0000313" key="2">
    <source>
        <dbReference type="EMBL" id="CAD6202984.1"/>
    </source>
</evidence>
<dbReference type="InterPro" id="IPR030381">
    <property type="entry name" value="G_DYNAMIN_dom"/>
</dbReference>
<dbReference type="Pfam" id="PF00350">
    <property type="entry name" value="Dynamin_N"/>
    <property type="match status" value="1"/>
</dbReference>
<organism evidence="2 3">
    <name type="scientific">Miscanthus lutarioriparius</name>
    <dbReference type="NCBI Taxonomy" id="422564"/>
    <lineage>
        <taxon>Eukaryota</taxon>
        <taxon>Viridiplantae</taxon>
        <taxon>Streptophyta</taxon>
        <taxon>Embryophyta</taxon>
        <taxon>Tracheophyta</taxon>
        <taxon>Spermatophyta</taxon>
        <taxon>Magnoliopsida</taxon>
        <taxon>Liliopsida</taxon>
        <taxon>Poales</taxon>
        <taxon>Poaceae</taxon>
        <taxon>PACMAD clade</taxon>
        <taxon>Panicoideae</taxon>
        <taxon>Andropogonodae</taxon>
        <taxon>Andropogoneae</taxon>
        <taxon>Saccharinae</taxon>
        <taxon>Miscanthus</taxon>
    </lineage>
</organism>
<name>A0A811MAZ7_9POAL</name>
<dbReference type="InterPro" id="IPR045063">
    <property type="entry name" value="Dynamin_N"/>
</dbReference>
<dbReference type="GO" id="GO:0016020">
    <property type="term" value="C:membrane"/>
    <property type="evidence" value="ECO:0007669"/>
    <property type="project" value="TreeGrafter"/>
</dbReference>
<dbReference type="GO" id="GO:0003924">
    <property type="term" value="F:GTPase activity"/>
    <property type="evidence" value="ECO:0007669"/>
    <property type="project" value="InterPro"/>
</dbReference>